<dbReference type="RefSeq" id="WP_092479995.1">
    <property type="nucleotide sequence ID" value="NZ_FOXW01000003.1"/>
</dbReference>
<proteinExistence type="predicted"/>
<evidence type="ECO:0000313" key="2">
    <source>
        <dbReference type="EMBL" id="SFQ20265.1"/>
    </source>
</evidence>
<dbReference type="Proteomes" id="UP000199136">
    <property type="component" value="Unassembled WGS sequence"/>
</dbReference>
<organism evidence="2 3">
    <name type="scientific">Desemzia incerta</name>
    <dbReference type="NCBI Taxonomy" id="82801"/>
    <lineage>
        <taxon>Bacteria</taxon>
        <taxon>Bacillati</taxon>
        <taxon>Bacillota</taxon>
        <taxon>Bacilli</taxon>
        <taxon>Lactobacillales</taxon>
        <taxon>Carnobacteriaceae</taxon>
        <taxon>Desemzia</taxon>
    </lineage>
</organism>
<keyword evidence="3" id="KW-1185">Reference proteome</keyword>
<evidence type="ECO:0000313" key="3">
    <source>
        <dbReference type="Proteomes" id="UP000199136"/>
    </source>
</evidence>
<reference evidence="2" key="1">
    <citation type="submission" date="2016-10" db="EMBL/GenBank/DDBJ databases">
        <authorList>
            <person name="de Groot N.N."/>
        </authorList>
    </citation>
    <scope>NUCLEOTIDE SEQUENCE [LARGE SCALE GENOMIC DNA]</scope>
    <source>
        <strain evidence="2">DSM 20581</strain>
    </source>
</reference>
<keyword evidence="1" id="KW-0812">Transmembrane</keyword>
<sequence>MKNFIPYITKFILTIMFFYHINQVISCFFGSVIPAPEEMKGAILIYFLIFIVEIVLANLCTYLVFRVAKKKNSLN</sequence>
<evidence type="ECO:0000256" key="1">
    <source>
        <dbReference type="SAM" id="Phobius"/>
    </source>
</evidence>
<protein>
    <submittedName>
        <fullName evidence="2">Uncharacterized protein</fullName>
    </submittedName>
</protein>
<keyword evidence="1" id="KW-1133">Transmembrane helix</keyword>
<name>A0A1I5WKH4_9LACT</name>
<feature type="transmembrane region" description="Helical" evidence="1">
    <location>
        <begin position="12"/>
        <end position="31"/>
    </location>
</feature>
<dbReference type="OrthoDB" id="2168584at2"/>
<feature type="transmembrane region" description="Helical" evidence="1">
    <location>
        <begin position="43"/>
        <end position="65"/>
    </location>
</feature>
<dbReference type="AlphaFoldDB" id="A0A1I5WKH4"/>
<keyword evidence="1" id="KW-0472">Membrane</keyword>
<dbReference type="EMBL" id="FOXW01000003">
    <property type="protein sequence ID" value="SFQ20265.1"/>
    <property type="molecule type" value="Genomic_DNA"/>
</dbReference>
<dbReference type="STRING" id="82801.SAMN04488506_0940"/>
<accession>A0A1I5WKH4</accession>
<gene>
    <name evidence="2" type="ORF">SAMN04488506_0940</name>
</gene>